<dbReference type="EMBL" id="LXQE01000166">
    <property type="protein sequence ID" value="RCJ32382.1"/>
    <property type="molecule type" value="Genomic_DNA"/>
</dbReference>
<comment type="caution">
    <text evidence="1">The sequence shown here is derived from an EMBL/GenBank/DDBJ whole genome shotgun (WGS) entry which is preliminary data.</text>
</comment>
<dbReference type="Gene3D" id="3.40.50.150">
    <property type="entry name" value="Vaccinia Virus protein VP39"/>
    <property type="match status" value="1"/>
</dbReference>
<dbReference type="Proteomes" id="UP000252085">
    <property type="component" value="Unassembled WGS sequence"/>
</dbReference>
<dbReference type="InterPro" id="IPR029063">
    <property type="entry name" value="SAM-dependent_MTases_sf"/>
</dbReference>
<reference evidence="1 2" key="1">
    <citation type="submission" date="2016-04" db="EMBL/GenBank/DDBJ databases">
        <authorList>
            <person name="Evans L.H."/>
            <person name="Alamgir A."/>
            <person name="Owens N."/>
            <person name="Weber N.D."/>
            <person name="Virtaneva K."/>
            <person name="Barbian K."/>
            <person name="Babar A."/>
            <person name="Rosenke K."/>
        </authorList>
    </citation>
    <scope>NUCLEOTIDE SEQUENCE [LARGE SCALE GENOMIC DNA]</scope>
    <source>
        <strain evidence="1">NIES-2108</strain>
    </source>
</reference>
<name>A0A367RAE9_NOSPU</name>
<organism evidence="1 2">
    <name type="scientific">Nostoc punctiforme NIES-2108</name>
    <dbReference type="NCBI Taxonomy" id="1356359"/>
    <lineage>
        <taxon>Bacteria</taxon>
        <taxon>Bacillati</taxon>
        <taxon>Cyanobacteriota</taxon>
        <taxon>Cyanophyceae</taxon>
        <taxon>Nostocales</taxon>
        <taxon>Nostocaceae</taxon>
        <taxon>Nostoc</taxon>
    </lineage>
</organism>
<dbReference type="GO" id="GO:0008757">
    <property type="term" value="F:S-adenosylmethionine-dependent methyltransferase activity"/>
    <property type="evidence" value="ECO:0007669"/>
    <property type="project" value="InterPro"/>
</dbReference>
<dbReference type="GO" id="GO:0032259">
    <property type="term" value="P:methylation"/>
    <property type="evidence" value="ECO:0007669"/>
    <property type="project" value="UniProtKB-KW"/>
</dbReference>
<dbReference type="CDD" id="cd02440">
    <property type="entry name" value="AdoMet_MTases"/>
    <property type="match status" value="1"/>
</dbReference>
<dbReference type="AlphaFoldDB" id="A0A367RAE9"/>
<keyword evidence="1" id="KW-0489">Methyltransferase</keyword>
<dbReference type="Pfam" id="PF05401">
    <property type="entry name" value="NodS"/>
    <property type="match status" value="1"/>
</dbReference>
<gene>
    <name evidence="1" type="ORF">A6769_28025</name>
</gene>
<sequence length="196" mass="22973">MNPLQSNSLPPSYFDKLYSENPDPWKFETSVYEANKYAATIAALPKERYRSAFEIGGSIGVLTEKLQEHCDSLLSVDVSKLAQDRAKERCQHLPNIKFQIMRVPEQYPDEMFDLTLVSEVGYYWSWEDLKKSQQCILEHLEPGGHLLLVHWTLYARDYPLSGDEVHDSFFELTPNKLRHLKGQRDEEYRLDLFERI</sequence>
<dbReference type="InterPro" id="IPR008715">
    <property type="entry name" value="SAM-MeTfrase_NodS-like"/>
</dbReference>
<proteinExistence type="predicted"/>
<protein>
    <submittedName>
        <fullName evidence="1">Methyltransferase</fullName>
    </submittedName>
</protein>
<accession>A0A367RAE9</accession>
<evidence type="ECO:0000313" key="2">
    <source>
        <dbReference type="Proteomes" id="UP000252085"/>
    </source>
</evidence>
<keyword evidence="1" id="KW-0808">Transferase</keyword>
<evidence type="ECO:0000313" key="1">
    <source>
        <dbReference type="EMBL" id="RCJ32382.1"/>
    </source>
</evidence>
<dbReference type="SUPFAM" id="SSF53335">
    <property type="entry name" value="S-adenosyl-L-methionine-dependent methyltransferases"/>
    <property type="match status" value="1"/>
</dbReference>
<dbReference type="GO" id="GO:0009312">
    <property type="term" value="P:oligosaccharide biosynthetic process"/>
    <property type="evidence" value="ECO:0007669"/>
    <property type="project" value="InterPro"/>
</dbReference>